<dbReference type="AlphaFoldDB" id="A0A0C9QE11"/>
<keyword evidence="3" id="KW-0804">Transcription</keyword>
<dbReference type="InterPro" id="IPR028082">
    <property type="entry name" value="Peripla_BP_I"/>
</dbReference>
<accession>A0A0C9QE11</accession>
<dbReference type="Proteomes" id="UP000032552">
    <property type="component" value="Unassembled WGS sequence"/>
</dbReference>
<evidence type="ECO:0000313" key="6">
    <source>
        <dbReference type="Proteomes" id="UP000032552"/>
    </source>
</evidence>
<keyword evidence="2" id="KW-0238">DNA-binding</keyword>
<protein>
    <submittedName>
        <fullName evidence="5">GalR/LacI family transcriptional regulator</fullName>
    </submittedName>
</protein>
<dbReference type="EMBL" id="BAYM01000390">
    <property type="protein sequence ID" value="GAN38017.1"/>
    <property type="molecule type" value="Genomic_DNA"/>
</dbReference>
<evidence type="ECO:0000256" key="2">
    <source>
        <dbReference type="ARBA" id="ARBA00023125"/>
    </source>
</evidence>
<dbReference type="PANTHER" id="PTHR30146:SF149">
    <property type="entry name" value="HTH-TYPE TRANSCRIPTIONAL REGULATOR EBGR"/>
    <property type="match status" value="1"/>
</dbReference>
<evidence type="ECO:0000256" key="3">
    <source>
        <dbReference type="ARBA" id="ARBA00023163"/>
    </source>
</evidence>
<sequence>MRDAISKLSDELPTTFFVESHTMAIGAIKALQENNIAIPWRVGIIGFGDLDVSHYITPSLSIIRLATHQMGATSIMLLQVIIGTIAKPVRLITSNELVL</sequence>
<evidence type="ECO:0000256" key="1">
    <source>
        <dbReference type="ARBA" id="ARBA00023015"/>
    </source>
</evidence>
<keyword evidence="1" id="KW-0805">Transcription regulation</keyword>
<dbReference type="Gene3D" id="3.40.50.2300">
    <property type="match status" value="2"/>
</dbReference>
<evidence type="ECO:0000259" key="4">
    <source>
        <dbReference type="Pfam" id="PF13377"/>
    </source>
</evidence>
<dbReference type="Pfam" id="PF13377">
    <property type="entry name" value="Peripla_BP_3"/>
    <property type="match status" value="1"/>
</dbReference>
<name>A0A0C9QE11_LACPA</name>
<dbReference type="PANTHER" id="PTHR30146">
    <property type="entry name" value="LACI-RELATED TRANSCRIPTIONAL REPRESSOR"/>
    <property type="match status" value="1"/>
</dbReference>
<proteinExistence type="predicted"/>
<comment type="caution">
    <text evidence="5">The sequence shown here is derived from an EMBL/GenBank/DDBJ whole genome shotgun (WGS) entry which is preliminary data.</text>
</comment>
<organism evidence="5 6">
    <name type="scientific">Lacticaseibacillus paracasei NRIC 0644</name>
    <dbReference type="NCBI Taxonomy" id="1435038"/>
    <lineage>
        <taxon>Bacteria</taxon>
        <taxon>Bacillati</taxon>
        <taxon>Bacillota</taxon>
        <taxon>Bacilli</taxon>
        <taxon>Lactobacillales</taxon>
        <taxon>Lactobacillaceae</taxon>
        <taxon>Lacticaseibacillus</taxon>
    </lineage>
</organism>
<feature type="domain" description="Transcriptional regulator LacI/GalR-like sensor" evidence="4">
    <location>
        <begin position="5"/>
        <end position="93"/>
    </location>
</feature>
<dbReference type="InterPro" id="IPR046335">
    <property type="entry name" value="LacI/GalR-like_sensor"/>
</dbReference>
<gene>
    <name evidence="5" type="ORF">LC0644_2606</name>
</gene>
<reference evidence="6" key="1">
    <citation type="submission" date="2014-05" db="EMBL/GenBank/DDBJ databases">
        <title>Whole genome sequencing of Lactobacillus casei NRIC0644.</title>
        <authorList>
            <person name="Atarashi H."/>
            <person name="Yoshida Y."/>
            <person name="Fujimura S."/>
            <person name="Tanaka N."/>
            <person name="Shiwa Y."/>
            <person name="Yoshikawa H."/>
            <person name="Okada S."/>
            <person name="Nakagawa J."/>
        </authorList>
    </citation>
    <scope>NUCLEOTIDE SEQUENCE [LARGE SCALE GENOMIC DNA]</scope>
    <source>
        <strain evidence="6">NRIC0644</strain>
    </source>
</reference>
<evidence type="ECO:0000313" key="5">
    <source>
        <dbReference type="EMBL" id="GAN38017.1"/>
    </source>
</evidence>
<dbReference type="GO" id="GO:0003700">
    <property type="term" value="F:DNA-binding transcription factor activity"/>
    <property type="evidence" value="ECO:0007669"/>
    <property type="project" value="TreeGrafter"/>
</dbReference>
<dbReference type="SUPFAM" id="SSF53822">
    <property type="entry name" value="Periplasmic binding protein-like I"/>
    <property type="match status" value="1"/>
</dbReference>
<dbReference type="GO" id="GO:0000976">
    <property type="term" value="F:transcription cis-regulatory region binding"/>
    <property type="evidence" value="ECO:0007669"/>
    <property type="project" value="TreeGrafter"/>
</dbReference>